<keyword evidence="5 6" id="KW-0535">Nitrogen fixation</keyword>
<dbReference type="Gene3D" id="3.40.50.1980">
    <property type="entry name" value="Nitrogenase molybdenum iron protein domain"/>
    <property type="match status" value="1"/>
</dbReference>
<dbReference type="PROSITE" id="PS00699">
    <property type="entry name" value="NITROGENASE_1_1"/>
    <property type="match status" value="1"/>
</dbReference>
<dbReference type="Proteomes" id="UP000188388">
    <property type="component" value="Unassembled WGS sequence"/>
</dbReference>
<feature type="compositionally biased region" description="Polar residues" evidence="7">
    <location>
        <begin position="471"/>
        <end position="494"/>
    </location>
</feature>
<dbReference type="SUPFAM" id="SSF53807">
    <property type="entry name" value="Helical backbone' metal receptor"/>
    <property type="match status" value="1"/>
</dbReference>
<evidence type="ECO:0000256" key="5">
    <source>
        <dbReference type="ARBA" id="ARBA00023231"/>
    </source>
</evidence>
<dbReference type="EMBL" id="FTPD01000017">
    <property type="protein sequence ID" value="SIT55981.1"/>
    <property type="molecule type" value="Genomic_DNA"/>
</dbReference>
<comment type="similarity">
    <text evidence="3 6">Belongs to the NifD/NifK/NifE/NifN family.</text>
</comment>
<protein>
    <recommendedName>
        <fullName evidence="4">Nitrogenase iron-molybdenum cofactor biosynthesis protein NifE</fullName>
    </recommendedName>
</protein>
<evidence type="ECO:0000256" key="1">
    <source>
        <dbReference type="ARBA" id="ARBA00003171"/>
    </source>
</evidence>
<dbReference type="PANTHER" id="PTHR42956">
    <property type="entry name" value="NITROGENASE IRON-MOLYBDENUM COFACTOR BIOSYNTHESIS PROTEIN NIFE"/>
    <property type="match status" value="1"/>
</dbReference>
<dbReference type="PROSITE" id="PS00090">
    <property type="entry name" value="NITROGENASE_1_2"/>
    <property type="match status" value="1"/>
</dbReference>
<dbReference type="GO" id="GO:0065003">
    <property type="term" value="P:protein-containing complex assembly"/>
    <property type="evidence" value="ECO:0007669"/>
    <property type="project" value="InterPro"/>
</dbReference>
<sequence>MTSLSAKIQDVFDEPACDKNRGKDAKARKEGCARPLTPGAAAGGCAFDGAKIVLQPITDVAHLVHAPLACEGNSWDNRGAASSGPTLWRTSFTTDLTELDVVMGQGERKLFKAIREIKEAYAPPAVFVYSTCVTALIGDDIEAVCKRAAEKFGLAVVPINAPGLAGSKNLGNKLAAEALLDHVIGTVEPDDAGPYDINILGEFNLSGEFWLIKPLLDRLGIRVRACIPGDARYLDIASAHRARAAMVVCSTALINLARKMDERWHIPFFEGSFYGISDTSEALRKIAELLVRKGADREILDRTETLIAEQEAIAWEKLEAYRRGLQGKRVLLNTGGVKSWSVVHALMEIGMEIVGTSVKKSTVEDKERIKQILKDDNHMFEQMAARDLYTMLSEGKADIMLSGGRTQFVALKAKTPWLDINQERQHPYAGYDGMVELVRQIDLAIHNPIWSQVRERAPWDCQPGVKDEQPSTKNETATVHSAQEFAGTTPTISASVEEIR</sequence>
<dbReference type="STRING" id="1631249.BQ8794_240188"/>
<name>A0A1R3V9Q1_9HYPH</name>
<dbReference type="InterPro" id="IPR049939">
    <property type="entry name" value="NifE-like"/>
</dbReference>
<evidence type="ECO:0000256" key="7">
    <source>
        <dbReference type="SAM" id="MobiDB-lite"/>
    </source>
</evidence>
<evidence type="ECO:0000256" key="4">
    <source>
        <dbReference type="ARBA" id="ARBA00013280"/>
    </source>
</evidence>
<evidence type="ECO:0000256" key="6">
    <source>
        <dbReference type="RuleBase" id="RU004021"/>
    </source>
</evidence>
<keyword evidence="10" id="KW-1185">Reference proteome</keyword>
<dbReference type="InterPro" id="IPR000510">
    <property type="entry name" value="Nase/OxRdtase_comp1"/>
</dbReference>
<feature type="domain" description="Nitrogenase/oxidoreductase component 1" evidence="8">
    <location>
        <begin position="45"/>
        <end position="443"/>
    </location>
</feature>
<dbReference type="GO" id="GO:0016163">
    <property type="term" value="F:nitrogenase activity"/>
    <property type="evidence" value="ECO:0007669"/>
    <property type="project" value="InterPro"/>
</dbReference>
<evidence type="ECO:0000259" key="8">
    <source>
        <dbReference type="Pfam" id="PF00148"/>
    </source>
</evidence>
<evidence type="ECO:0000256" key="3">
    <source>
        <dbReference type="ARBA" id="ARBA00011002"/>
    </source>
</evidence>
<dbReference type="AlphaFoldDB" id="A0A1R3V9Q1"/>
<dbReference type="Gene3D" id="3.40.50.12380">
    <property type="entry name" value="Nitrogenase MoFe cofactor biosynthesis protein NifE, C-terminal"/>
    <property type="match status" value="1"/>
</dbReference>
<reference evidence="10" key="1">
    <citation type="submission" date="2017-01" db="EMBL/GenBank/DDBJ databases">
        <authorList>
            <person name="Brunel B."/>
        </authorList>
    </citation>
    <scope>NUCLEOTIDE SEQUENCE [LARGE SCALE GENOMIC DNA]</scope>
</reference>
<comment type="function">
    <text evidence="1">This protein may play a role in the biosynthesis of the prosthetic group of nitrogenase (FeMo cofactor).</text>
</comment>
<feature type="region of interest" description="Disordered" evidence="7">
    <location>
        <begin position="461"/>
        <end position="500"/>
    </location>
</feature>
<dbReference type="CDD" id="cd01968">
    <property type="entry name" value="Nitrogenase_NifE_I"/>
    <property type="match status" value="1"/>
</dbReference>
<dbReference type="PANTHER" id="PTHR42956:SF1">
    <property type="entry name" value="NITROGENASE IRON-MOLYBDENUM COFACTOR BIOSYNTHESIS PROTEIN NIFE"/>
    <property type="match status" value="1"/>
</dbReference>
<dbReference type="InterPro" id="IPR000318">
    <property type="entry name" value="Nase_comp1_CS"/>
</dbReference>
<evidence type="ECO:0000313" key="9">
    <source>
        <dbReference type="EMBL" id="SIT55981.1"/>
    </source>
</evidence>
<proteinExistence type="inferred from homology"/>
<comment type="pathway">
    <text evidence="2">Cofactor biosynthesis; Fe-Mo cofactor biosynthesis.</text>
</comment>
<dbReference type="InterPro" id="IPR005973">
    <property type="entry name" value="NifE"/>
</dbReference>
<dbReference type="UniPathway" id="UPA00782"/>
<dbReference type="Pfam" id="PF00148">
    <property type="entry name" value="Oxidored_nitro"/>
    <property type="match status" value="1"/>
</dbReference>
<gene>
    <name evidence="9" type="primary">nifE</name>
    <name evidence="9" type="ORF">BQ8794_240188</name>
</gene>
<organism evidence="9 10">
    <name type="scientific">Mesorhizobium prunaredense</name>
    <dbReference type="NCBI Taxonomy" id="1631249"/>
    <lineage>
        <taxon>Bacteria</taxon>
        <taxon>Pseudomonadati</taxon>
        <taxon>Pseudomonadota</taxon>
        <taxon>Alphaproteobacteria</taxon>
        <taxon>Hyphomicrobiales</taxon>
        <taxon>Phyllobacteriaceae</taxon>
        <taxon>Mesorhizobium</taxon>
    </lineage>
</organism>
<dbReference type="RefSeq" id="WP_077378954.1">
    <property type="nucleotide sequence ID" value="NZ_FTPD01000017.1"/>
</dbReference>
<evidence type="ECO:0000256" key="2">
    <source>
        <dbReference type="ARBA" id="ARBA00005155"/>
    </source>
</evidence>
<evidence type="ECO:0000313" key="10">
    <source>
        <dbReference type="Proteomes" id="UP000188388"/>
    </source>
</evidence>
<dbReference type="NCBIfam" id="TIGR01283">
    <property type="entry name" value="nifE"/>
    <property type="match status" value="1"/>
</dbReference>
<accession>A0A1R3V9Q1</accession>